<reference evidence="6 7" key="1">
    <citation type="submission" date="2024-04" db="EMBL/GenBank/DDBJ databases">
        <title>Limosilactobacillus allomucosae sp. nov., a novel species isolated from wild boar faecal samples as potential probiotics for domestic pigs.</title>
        <authorList>
            <person name="Chen B."/>
        </authorList>
    </citation>
    <scope>NUCLEOTIDE SEQUENCE [LARGE SCALE GENOMIC DNA]</scope>
    <source>
        <strain evidence="6 7">WILCCON 0055</strain>
    </source>
</reference>
<gene>
    <name evidence="6" type="ORF">AAVZ08_11105</name>
</gene>
<dbReference type="Pfam" id="PF02384">
    <property type="entry name" value="N6_Mtase"/>
    <property type="match status" value="1"/>
</dbReference>
<organism evidence="6 7">
    <name type="scientific">Limosilactobacillus allomucosae</name>
    <dbReference type="NCBI Taxonomy" id="3142938"/>
    <lineage>
        <taxon>Bacteria</taxon>
        <taxon>Bacillati</taxon>
        <taxon>Bacillota</taxon>
        <taxon>Bacilli</taxon>
        <taxon>Lactobacillales</taxon>
        <taxon>Lactobacillaceae</taxon>
        <taxon>Limosilactobacillus</taxon>
    </lineage>
</organism>
<dbReference type="PANTHER" id="PTHR30408">
    <property type="entry name" value="TYPE-1 RESTRICTION ENZYME ECOKI SPECIFICITY PROTEIN"/>
    <property type="match status" value="1"/>
</dbReference>
<name>A0ABV0I7H6_9LACO</name>
<keyword evidence="3" id="KW-0238">DNA-binding</keyword>
<dbReference type="SUPFAM" id="SSF53335">
    <property type="entry name" value="S-adenosyl-L-methionine-dependent methyltransferases"/>
    <property type="match status" value="1"/>
</dbReference>
<keyword evidence="2" id="KW-0680">Restriction system</keyword>
<dbReference type="SUPFAM" id="SSF116734">
    <property type="entry name" value="DNA methylase specificity domain"/>
    <property type="match status" value="1"/>
</dbReference>
<dbReference type="InterPro" id="IPR052021">
    <property type="entry name" value="Type-I_RS_S_subunit"/>
</dbReference>
<comment type="caution">
    <text evidence="6">The sequence shown here is derived from an EMBL/GenBank/DDBJ whole genome shotgun (WGS) entry which is preliminary data.</text>
</comment>
<dbReference type="PANTHER" id="PTHR30408:SF12">
    <property type="entry name" value="TYPE I RESTRICTION ENZYME MJAVIII SPECIFICITY SUBUNIT"/>
    <property type="match status" value="1"/>
</dbReference>
<dbReference type="Gene3D" id="3.40.50.150">
    <property type="entry name" value="Vaccinia Virus protein VP39"/>
    <property type="match status" value="1"/>
</dbReference>
<dbReference type="EMBL" id="JBCNVT010000002">
    <property type="protein sequence ID" value="MEO5287109.1"/>
    <property type="molecule type" value="Genomic_DNA"/>
</dbReference>
<keyword evidence="7" id="KW-1185">Reference proteome</keyword>
<evidence type="ECO:0000259" key="5">
    <source>
        <dbReference type="Pfam" id="PF02384"/>
    </source>
</evidence>
<dbReference type="GO" id="GO:0016787">
    <property type="term" value="F:hydrolase activity"/>
    <property type="evidence" value="ECO:0007669"/>
    <property type="project" value="UniProtKB-KW"/>
</dbReference>
<keyword evidence="6" id="KW-0255">Endonuclease</keyword>
<dbReference type="InterPro" id="IPR044946">
    <property type="entry name" value="Restrct_endonuc_typeI_TRD_sf"/>
</dbReference>
<evidence type="ECO:0000256" key="1">
    <source>
        <dbReference type="ARBA" id="ARBA00010923"/>
    </source>
</evidence>
<sequence length="551" mass="63625">MKKEDENIKRLYSFLNGVTGKKTVREQQTILSVLRKTMDEVQGLLVEGPDGELGPVPDDMNMIYMIMSQVAYEFNVQNPFPDKEKFYNIYKTLEDFDQVTWADILEYGSDKEEFKVSESVFKLMEKNCISGFEEVLIPEAEKFSYVLESLTTTYDESHFTLMTTDPLYYKLLTEMYTFNEMVDVELGDIYKTNFTDEKYHLILAAPNFGRGRANESSDFIGKDYDMIAIQNLAAHLTKKEEGTLSIVMPAKITFGGRQTKQLRDYLISKYNVKEIASLPAGVFNTTRVKTCLINISTDKTDDVKVKRYVFDKDDQKNEETTNLVAEDETTLPNDKFAKMEDWNVDRIFELQDDEWLSFQESEVEKRKLGEVATVFRGKVVRKQDMDNTDGNIRVINISNIGNYDINYSSLESFKEEQRKVANYILQDGDLLIPARGTAIRVAVFKEQSYPCIASSNVIVIRAKNKELNPVYLKVFFDSSLGRKILMLHQQGTYIMNISYKELNNVEIPFLPSEEQQTIADEYTAGLEEYRKAMQAAEHKWSTTLERLQSKF</sequence>
<feature type="domain" description="Type I restriction modification DNA specificity" evidence="4">
    <location>
        <begin position="361"/>
        <end position="520"/>
    </location>
</feature>
<comment type="similarity">
    <text evidence="1">Belongs to the type-I restriction system S methylase family.</text>
</comment>
<evidence type="ECO:0000313" key="6">
    <source>
        <dbReference type="EMBL" id="MEO5287109.1"/>
    </source>
</evidence>
<dbReference type="RefSeq" id="WP_347954043.1">
    <property type="nucleotide sequence ID" value="NZ_JBCNVR010000002.1"/>
</dbReference>
<dbReference type="Gene3D" id="3.90.220.20">
    <property type="entry name" value="DNA methylase specificity domains"/>
    <property type="match status" value="1"/>
</dbReference>
<keyword evidence="6" id="KW-0540">Nuclease</keyword>
<proteinExistence type="inferred from homology"/>
<feature type="domain" description="DNA methylase adenine-specific" evidence="5">
    <location>
        <begin position="196"/>
        <end position="344"/>
    </location>
</feature>
<evidence type="ECO:0000259" key="4">
    <source>
        <dbReference type="Pfam" id="PF01420"/>
    </source>
</evidence>
<evidence type="ECO:0000256" key="3">
    <source>
        <dbReference type="ARBA" id="ARBA00023125"/>
    </source>
</evidence>
<accession>A0ABV0I7H6</accession>
<dbReference type="Pfam" id="PF01420">
    <property type="entry name" value="Methylase_S"/>
    <property type="match status" value="1"/>
</dbReference>
<dbReference type="GO" id="GO:0004519">
    <property type="term" value="F:endonuclease activity"/>
    <property type="evidence" value="ECO:0007669"/>
    <property type="project" value="UniProtKB-KW"/>
</dbReference>
<dbReference type="EC" id="3.1.21.-" evidence="6"/>
<evidence type="ECO:0000313" key="7">
    <source>
        <dbReference type="Proteomes" id="UP001456307"/>
    </source>
</evidence>
<dbReference type="InterPro" id="IPR000055">
    <property type="entry name" value="Restrct_endonuc_typeI_TRD"/>
</dbReference>
<dbReference type="InterPro" id="IPR003356">
    <property type="entry name" value="DNA_methylase_A-5"/>
</dbReference>
<evidence type="ECO:0000256" key="2">
    <source>
        <dbReference type="ARBA" id="ARBA00022747"/>
    </source>
</evidence>
<dbReference type="Proteomes" id="UP001456307">
    <property type="component" value="Unassembled WGS sequence"/>
</dbReference>
<protein>
    <submittedName>
        <fullName evidence="6">Restriction endonuclease subunit S</fullName>
        <ecNumber evidence="6">3.1.21.-</ecNumber>
    </submittedName>
</protein>
<keyword evidence="6" id="KW-0378">Hydrolase</keyword>
<dbReference type="InterPro" id="IPR029063">
    <property type="entry name" value="SAM-dependent_MTases_sf"/>
</dbReference>